<evidence type="ECO:0000313" key="3">
    <source>
        <dbReference type="EMBL" id="KAK3370709.1"/>
    </source>
</evidence>
<dbReference type="AlphaFoldDB" id="A0AAE0N600"/>
<comment type="caution">
    <text evidence="3">The sequence shown here is derived from an EMBL/GenBank/DDBJ whole genome shotgun (WGS) entry which is preliminary data.</text>
</comment>
<protein>
    <submittedName>
        <fullName evidence="3">Uncharacterized protein</fullName>
    </submittedName>
</protein>
<keyword evidence="4" id="KW-1185">Reference proteome</keyword>
<name>A0AAE0N600_9PEZI</name>
<reference evidence="3" key="2">
    <citation type="submission" date="2023-06" db="EMBL/GenBank/DDBJ databases">
        <authorList>
            <consortium name="Lawrence Berkeley National Laboratory"/>
            <person name="Haridas S."/>
            <person name="Hensen N."/>
            <person name="Bonometti L."/>
            <person name="Westerberg I."/>
            <person name="Brannstrom I.O."/>
            <person name="Guillou S."/>
            <person name="Cros-Aarteil S."/>
            <person name="Calhoun S."/>
            <person name="Kuo A."/>
            <person name="Mondo S."/>
            <person name="Pangilinan J."/>
            <person name="Riley R."/>
            <person name="LaButti K."/>
            <person name="Andreopoulos B."/>
            <person name="Lipzen A."/>
            <person name="Chen C."/>
            <person name="Yanf M."/>
            <person name="Daum C."/>
            <person name="Ng V."/>
            <person name="Clum A."/>
            <person name="Steindorff A."/>
            <person name="Ohm R."/>
            <person name="Martin F."/>
            <person name="Silar P."/>
            <person name="Natvig D."/>
            <person name="Lalanne C."/>
            <person name="Gautier V."/>
            <person name="Ament-velasquez S.L."/>
            <person name="Kruys A."/>
            <person name="Hutchinson M.I."/>
            <person name="Powell A.J."/>
            <person name="Barry K."/>
            <person name="Miller A.N."/>
            <person name="Grigoriev I.V."/>
            <person name="Debuchy R."/>
            <person name="Gladieux P."/>
            <person name="Thoren M.H."/>
            <person name="Johannesson H."/>
        </authorList>
    </citation>
    <scope>NUCLEOTIDE SEQUENCE</scope>
    <source>
        <strain evidence="3">CBS 232.78</strain>
    </source>
</reference>
<dbReference type="PANTHER" id="PTHR42354">
    <property type="entry name" value="C2H2-TYPE DOMAIN-CONTAINING PROTEIN"/>
    <property type="match status" value="1"/>
</dbReference>
<reference evidence="3" key="1">
    <citation type="journal article" date="2023" name="Mol. Phylogenet. Evol.">
        <title>Genome-scale phylogeny and comparative genomics of the fungal order Sordariales.</title>
        <authorList>
            <person name="Hensen N."/>
            <person name="Bonometti L."/>
            <person name="Westerberg I."/>
            <person name="Brannstrom I.O."/>
            <person name="Guillou S."/>
            <person name="Cros-Aarteil S."/>
            <person name="Calhoun S."/>
            <person name="Haridas S."/>
            <person name="Kuo A."/>
            <person name="Mondo S."/>
            <person name="Pangilinan J."/>
            <person name="Riley R."/>
            <person name="LaButti K."/>
            <person name="Andreopoulos B."/>
            <person name="Lipzen A."/>
            <person name="Chen C."/>
            <person name="Yan M."/>
            <person name="Daum C."/>
            <person name="Ng V."/>
            <person name="Clum A."/>
            <person name="Steindorff A."/>
            <person name="Ohm R.A."/>
            <person name="Martin F."/>
            <person name="Silar P."/>
            <person name="Natvig D.O."/>
            <person name="Lalanne C."/>
            <person name="Gautier V."/>
            <person name="Ament-Velasquez S.L."/>
            <person name="Kruys A."/>
            <person name="Hutchinson M.I."/>
            <person name="Powell A.J."/>
            <person name="Barry K."/>
            <person name="Miller A.N."/>
            <person name="Grigoriev I.V."/>
            <person name="Debuchy R."/>
            <person name="Gladieux P."/>
            <person name="Hiltunen Thoren M."/>
            <person name="Johannesson H."/>
        </authorList>
    </citation>
    <scope>NUCLEOTIDE SEQUENCE</scope>
    <source>
        <strain evidence="3">CBS 232.78</strain>
    </source>
</reference>
<dbReference type="Proteomes" id="UP001285441">
    <property type="component" value="Unassembled WGS sequence"/>
</dbReference>
<evidence type="ECO:0000256" key="1">
    <source>
        <dbReference type="SAM" id="MobiDB-lite"/>
    </source>
</evidence>
<feature type="transmembrane region" description="Helical" evidence="2">
    <location>
        <begin position="15"/>
        <end position="36"/>
    </location>
</feature>
<feature type="compositionally biased region" description="Basic and acidic residues" evidence="1">
    <location>
        <begin position="44"/>
        <end position="90"/>
    </location>
</feature>
<dbReference type="PANTHER" id="PTHR42354:SF1">
    <property type="entry name" value="C2H2-TYPE DOMAIN-CONTAINING PROTEIN"/>
    <property type="match status" value="1"/>
</dbReference>
<keyword evidence="2" id="KW-0812">Transmembrane</keyword>
<feature type="compositionally biased region" description="Low complexity" evidence="1">
    <location>
        <begin position="206"/>
        <end position="216"/>
    </location>
</feature>
<gene>
    <name evidence="3" type="ORF">B0H63DRAFT_487485</name>
</gene>
<dbReference type="EMBL" id="JAULSW010000009">
    <property type="protein sequence ID" value="KAK3370709.1"/>
    <property type="molecule type" value="Genomic_DNA"/>
</dbReference>
<keyword evidence="2" id="KW-1133">Transmembrane helix</keyword>
<sequence length="372" mass="41828">MNYANMIEEKRLKQGFIIATLISTIAGTFSTGINLFDRIAEKRKQGKLDKGQDKRIKELEKRVNESQSRGGRERSQQRDRPRAQDDDLRDSLQYGGNAVQDEFDRRYSQLGPRFAQGDLVAQTQLQSQVIILQGTVIKMLEEALLTGKTPDISKLYNVSEFAREGSVRALKDQYQRLLQAVPVSRRPVGPVRRISSTPQLRGGGSVASTSASATTAHRPSKTGARFDKGGPLFCRFAKAMQRGTRSLNEVFVSEVSSAGCPACSAVLSISPQPWRIDKEVVMRERRGSRGSPHDDRDGDVVMWTYLVTDRFMAKCHREDVGYSCYLCFRNRPRDTLIRDEESLVSHLVKEHGISEYEADPDIQLATQALTFH</sequence>
<proteinExistence type="predicted"/>
<evidence type="ECO:0000313" key="4">
    <source>
        <dbReference type="Proteomes" id="UP001285441"/>
    </source>
</evidence>
<feature type="region of interest" description="Disordered" evidence="1">
    <location>
        <begin position="189"/>
        <end position="226"/>
    </location>
</feature>
<evidence type="ECO:0000256" key="2">
    <source>
        <dbReference type="SAM" id="Phobius"/>
    </source>
</evidence>
<accession>A0AAE0N600</accession>
<keyword evidence="2" id="KW-0472">Membrane</keyword>
<feature type="region of interest" description="Disordered" evidence="1">
    <location>
        <begin position="44"/>
        <end position="95"/>
    </location>
</feature>
<organism evidence="3 4">
    <name type="scientific">Podospora didyma</name>
    <dbReference type="NCBI Taxonomy" id="330526"/>
    <lineage>
        <taxon>Eukaryota</taxon>
        <taxon>Fungi</taxon>
        <taxon>Dikarya</taxon>
        <taxon>Ascomycota</taxon>
        <taxon>Pezizomycotina</taxon>
        <taxon>Sordariomycetes</taxon>
        <taxon>Sordariomycetidae</taxon>
        <taxon>Sordariales</taxon>
        <taxon>Podosporaceae</taxon>
        <taxon>Podospora</taxon>
    </lineage>
</organism>